<dbReference type="InterPro" id="IPR001680">
    <property type="entry name" value="WD40_rpt"/>
</dbReference>
<feature type="repeat" description="WD" evidence="5">
    <location>
        <begin position="197"/>
        <end position="238"/>
    </location>
</feature>
<name>A0A9J6C2A4_POLVA</name>
<dbReference type="AlphaFoldDB" id="A0A9J6C2A4"/>
<dbReference type="InterPro" id="IPR015943">
    <property type="entry name" value="WD40/YVTN_repeat-like_dom_sf"/>
</dbReference>
<dbReference type="PANTHER" id="PTHR44019">
    <property type="entry name" value="WD REPEAT-CONTAINING PROTEIN 55"/>
    <property type="match status" value="1"/>
</dbReference>
<accession>A0A9J6C2A4</accession>
<protein>
    <recommendedName>
        <fullName evidence="4">WD repeat-containing protein 55 homolog</fullName>
    </recommendedName>
</protein>
<reference evidence="7" key="1">
    <citation type="submission" date="2021-03" db="EMBL/GenBank/DDBJ databases">
        <title>Chromosome level genome of the anhydrobiotic midge Polypedilum vanderplanki.</title>
        <authorList>
            <person name="Yoshida Y."/>
            <person name="Kikawada T."/>
            <person name="Gusev O."/>
        </authorList>
    </citation>
    <scope>NUCLEOTIDE SEQUENCE</scope>
    <source>
        <strain evidence="7">NIAS01</strain>
        <tissue evidence="7">Whole body or cell culture</tissue>
    </source>
</reference>
<evidence type="ECO:0000256" key="5">
    <source>
        <dbReference type="PROSITE-ProRule" id="PRU00221"/>
    </source>
</evidence>
<dbReference type="InterPro" id="IPR036322">
    <property type="entry name" value="WD40_repeat_dom_sf"/>
</dbReference>
<sequence length="481" mass="53991">MPKVPAIAYKASHDFQPGSRDIIDEEDLDEVENILEILSEQTEINNILGEVAARRVLMLEEEMQSSDSNSSDEEEVDIGSDDTSMSTDSDKDEDSIIETDDEIAEEVVGEPSNLTENVQERRVIDDYDPNDEDDEVVKKIILELKKPRSKPPNIDTTDYPTDLSFHPNQDILAVSTVTGDVLIYRYSNEENKLLYTHEIHSKAVRDVEFSVDGRGLISASRDKSIVISDLETGKFKKFWDNAHDDPIYTITVIDENLIASGDDEGTVKLWDVRTKEPVFSLKEVEDYISKIITNNQKRLLVCTSGDGLMTTFNIASKKMYVQSEPYEEELTCGGIFRNESKLVVGSSKGNFYTFNWGEFGYHNDAFSGPSTPISLMLPITERIAITAGEEGIIRAMHLFPGRILGIVGQHSLAVETMDISNDGELIATSSHDNDIRFWNIKYFEDFDGISYNSKPNKAATSNNLPSSLRKNRADFFADLAE</sequence>
<dbReference type="SMART" id="SM00320">
    <property type="entry name" value="WD40"/>
    <property type="match status" value="5"/>
</dbReference>
<comment type="caution">
    <text evidence="7">The sequence shown here is derived from an EMBL/GenBank/DDBJ whole genome shotgun (WGS) entry which is preliminary data.</text>
</comment>
<dbReference type="PANTHER" id="PTHR44019:SF20">
    <property type="entry name" value="WD REPEAT-CONTAINING PROTEIN 55"/>
    <property type="match status" value="1"/>
</dbReference>
<comment type="similarity">
    <text evidence="1">Belongs to the WD repeat WDR55 family.</text>
</comment>
<proteinExistence type="inferred from homology"/>
<dbReference type="PROSITE" id="PS50082">
    <property type="entry name" value="WD_REPEATS_2"/>
    <property type="match status" value="3"/>
</dbReference>
<evidence type="ECO:0000256" key="2">
    <source>
        <dbReference type="ARBA" id="ARBA00022574"/>
    </source>
</evidence>
<dbReference type="Pfam" id="PF24796">
    <property type="entry name" value="WDR55"/>
    <property type="match status" value="1"/>
</dbReference>
<dbReference type="OrthoDB" id="2288928at2759"/>
<gene>
    <name evidence="7" type="ORF">PVAND_006162</name>
</gene>
<evidence type="ECO:0000313" key="8">
    <source>
        <dbReference type="Proteomes" id="UP001107558"/>
    </source>
</evidence>
<feature type="region of interest" description="Disordered" evidence="6">
    <location>
        <begin position="62"/>
        <end position="94"/>
    </location>
</feature>
<evidence type="ECO:0000256" key="1">
    <source>
        <dbReference type="ARBA" id="ARBA00007625"/>
    </source>
</evidence>
<feature type="repeat" description="WD" evidence="5">
    <location>
        <begin position="240"/>
        <end position="280"/>
    </location>
</feature>
<keyword evidence="8" id="KW-1185">Reference proteome</keyword>
<dbReference type="SUPFAM" id="SSF50978">
    <property type="entry name" value="WD40 repeat-like"/>
    <property type="match status" value="1"/>
</dbReference>
<evidence type="ECO:0000256" key="3">
    <source>
        <dbReference type="ARBA" id="ARBA00022737"/>
    </source>
</evidence>
<keyword evidence="3" id="KW-0677">Repeat</keyword>
<dbReference type="PROSITE" id="PS50294">
    <property type="entry name" value="WD_REPEATS_REGION"/>
    <property type="match status" value="2"/>
</dbReference>
<dbReference type="InterPro" id="IPR050505">
    <property type="entry name" value="WDR55/POC1"/>
</dbReference>
<feature type="repeat" description="WD" evidence="5">
    <location>
        <begin position="407"/>
        <end position="441"/>
    </location>
</feature>
<dbReference type="Proteomes" id="UP001107558">
    <property type="component" value="Chromosome 2"/>
</dbReference>
<evidence type="ECO:0000256" key="4">
    <source>
        <dbReference type="ARBA" id="ARBA00023478"/>
    </source>
</evidence>
<dbReference type="Gene3D" id="2.130.10.10">
    <property type="entry name" value="YVTN repeat-like/Quinoprotein amine dehydrogenase"/>
    <property type="match status" value="2"/>
</dbReference>
<evidence type="ECO:0000313" key="7">
    <source>
        <dbReference type="EMBL" id="KAG5676316.1"/>
    </source>
</evidence>
<dbReference type="InterPro" id="IPR019775">
    <property type="entry name" value="WD40_repeat_CS"/>
</dbReference>
<organism evidence="7 8">
    <name type="scientific">Polypedilum vanderplanki</name>
    <name type="common">Sleeping chironomid midge</name>
    <dbReference type="NCBI Taxonomy" id="319348"/>
    <lineage>
        <taxon>Eukaryota</taxon>
        <taxon>Metazoa</taxon>
        <taxon>Ecdysozoa</taxon>
        <taxon>Arthropoda</taxon>
        <taxon>Hexapoda</taxon>
        <taxon>Insecta</taxon>
        <taxon>Pterygota</taxon>
        <taxon>Neoptera</taxon>
        <taxon>Endopterygota</taxon>
        <taxon>Diptera</taxon>
        <taxon>Nematocera</taxon>
        <taxon>Chironomoidea</taxon>
        <taxon>Chironomidae</taxon>
        <taxon>Chironominae</taxon>
        <taxon>Polypedilum</taxon>
        <taxon>Polypedilum</taxon>
    </lineage>
</organism>
<dbReference type="PROSITE" id="PS00678">
    <property type="entry name" value="WD_REPEATS_1"/>
    <property type="match status" value="1"/>
</dbReference>
<keyword evidence="2 5" id="KW-0853">WD repeat</keyword>
<feature type="compositionally biased region" description="Acidic residues" evidence="6">
    <location>
        <begin position="62"/>
        <end position="80"/>
    </location>
</feature>
<dbReference type="EMBL" id="JADBJN010000002">
    <property type="protein sequence ID" value="KAG5676316.1"/>
    <property type="molecule type" value="Genomic_DNA"/>
</dbReference>
<evidence type="ECO:0000256" key="6">
    <source>
        <dbReference type="SAM" id="MobiDB-lite"/>
    </source>
</evidence>